<organism evidence="3 4">
    <name type="scientific">Paraburkholderia diazotrophica</name>
    <dbReference type="NCBI Taxonomy" id="667676"/>
    <lineage>
        <taxon>Bacteria</taxon>
        <taxon>Pseudomonadati</taxon>
        <taxon>Pseudomonadota</taxon>
        <taxon>Betaproteobacteria</taxon>
        <taxon>Burkholderiales</taxon>
        <taxon>Burkholderiaceae</taxon>
        <taxon>Paraburkholderia</taxon>
    </lineage>
</organism>
<evidence type="ECO:0000313" key="4">
    <source>
        <dbReference type="Proteomes" id="UP000198866"/>
    </source>
</evidence>
<feature type="region of interest" description="Disordered" evidence="1">
    <location>
        <begin position="116"/>
        <end position="152"/>
    </location>
</feature>
<dbReference type="EMBL" id="FNYE01000004">
    <property type="protein sequence ID" value="SEI80482.1"/>
    <property type="molecule type" value="Genomic_DNA"/>
</dbReference>
<dbReference type="InterPro" id="IPR008258">
    <property type="entry name" value="Transglycosylase_SLT_dom_1"/>
</dbReference>
<evidence type="ECO:0000259" key="2">
    <source>
        <dbReference type="Pfam" id="PF01464"/>
    </source>
</evidence>
<sequence length="900" mass="94129">MSGVKIPVEATLDSTQTERALQQLTDQINKMGESIARANRVQFNPISKTSLEDLKRVNAQFEELKRGVPSLAKEIQASGQAGAGFFDLDWSRMFSSAIVRHASRYGAYERVTRGTGAGFQPIPRAPTPTPSPATGSSPSSSPAPGSPGSSGVSWRGIGRNILGSGLRAVGPFGVVANDAISAGSAASAAGGLSAGAMAGLAGLAGGLLAMGIGKAVSAVKDKIGTAERLDVGYDTMKRQLGDVNVGFEALKVSLQDAAGEFGATFEETQKVASSFAQASGIFGQQAKTLAAEARVAGGFARSFGLDPARSATFFGQMRQAGVTSDEQGSRRVALMIGEAIAKSGAFEKADEVLQAVAAFTMQQTRTGLTAANAAGYAGEFAGLAGSRTPGLDPEGVSGILSRVNAAIAAGGNAGEAGQNFLYTALGQRNGLDPIQTKILEEQGAFGTGAATFGPGSLWSRFAEQNHLRTPGIAVSSNQTNLSLVMSKLRQVYAGRPELMLSALSNLTGTNISQAMALSTTNPMNVNGMGSRLSRLGIDLTKVNATGISRLSQIEADKSFTDVEKDRQAKAVASQNQESTEGDRTRKSIADVANEITKLADKAVPLMNDMRTGILFLAGGGKKSQRQVMADIANAEYNDAAAPLLEQQDVLHRQLAPKIAGIEGNRASTAAARRSLADVNAKLSALQSQRDWAVAHGETGVGLTQGASVASPSFLAALDEDDRAAGLPKGVSRAIAQTESSFDASATNLNSNGTADEGLFQINSKTLAGLTPDFQKKFGRAPDPYRIDDSRELKNMLLRQYARQFHGDAGAVVRAFHRGPTASAMYDGEGDRYLAKVNSSIGTPMPDEARVAMKQAQSTEKGAQVFEHRHEHTHTVVNGRTKIQTRTYTTQVNAPKLQGVN</sequence>
<evidence type="ECO:0000313" key="3">
    <source>
        <dbReference type="EMBL" id="SEI80482.1"/>
    </source>
</evidence>
<accession>A0A1H6TXJ1</accession>
<dbReference type="Proteomes" id="UP000198866">
    <property type="component" value="Unassembled WGS sequence"/>
</dbReference>
<dbReference type="RefSeq" id="WP_090864508.1">
    <property type="nucleotide sequence ID" value="NZ_FNYE01000004.1"/>
</dbReference>
<dbReference type="InterPro" id="IPR023346">
    <property type="entry name" value="Lysozyme-like_dom_sf"/>
</dbReference>
<dbReference type="OrthoDB" id="9815002at2"/>
<reference evidence="4" key="1">
    <citation type="submission" date="2016-10" db="EMBL/GenBank/DDBJ databases">
        <authorList>
            <person name="Varghese N."/>
            <person name="Submissions S."/>
        </authorList>
    </citation>
    <scope>NUCLEOTIDE SEQUENCE [LARGE SCALE GENOMIC DNA]</scope>
    <source>
        <strain evidence="4">LMG 26031</strain>
    </source>
</reference>
<proteinExistence type="predicted"/>
<dbReference type="STRING" id="667676.SAMN05192539_1004165"/>
<evidence type="ECO:0000256" key="1">
    <source>
        <dbReference type="SAM" id="MobiDB-lite"/>
    </source>
</evidence>
<keyword evidence="4" id="KW-1185">Reference proteome</keyword>
<protein>
    <submittedName>
        <fullName evidence="3">Transglycosylase SLT domain-containing protein</fullName>
    </submittedName>
</protein>
<dbReference type="AlphaFoldDB" id="A0A1H6TXJ1"/>
<dbReference type="SUPFAM" id="SSF53955">
    <property type="entry name" value="Lysozyme-like"/>
    <property type="match status" value="1"/>
</dbReference>
<dbReference type="Gene3D" id="1.10.530.10">
    <property type="match status" value="1"/>
</dbReference>
<feature type="compositionally biased region" description="Low complexity" evidence="1">
    <location>
        <begin position="132"/>
        <end position="150"/>
    </location>
</feature>
<feature type="domain" description="Transglycosylase SLT" evidence="2">
    <location>
        <begin position="724"/>
        <end position="821"/>
    </location>
</feature>
<dbReference type="Pfam" id="PF01464">
    <property type="entry name" value="SLT"/>
    <property type="match status" value="1"/>
</dbReference>
<gene>
    <name evidence="3" type="ORF">SAMN05192539_1004165</name>
</gene>
<name>A0A1H6TXJ1_9BURK</name>